<dbReference type="PROSITE" id="PS51832">
    <property type="entry name" value="HD_GYP"/>
    <property type="match status" value="1"/>
</dbReference>
<dbReference type="SMART" id="SM00471">
    <property type="entry name" value="HDc"/>
    <property type="match status" value="1"/>
</dbReference>
<dbReference type="InterPro" id="IPR003607">
    <property type="entry name" value="HD/PDEase_dom"/>
</dbReference>
<dbReference type="KEGG" id="pprf:DPRO_2099"/>
<evidence type="ECO:0000313" key="3">
    <source>
        <dbReference type="Proteomes" id="UP000219215"/>
    </source>
</evidence>
<dbReference type="SUPFAM" id="SSF109604">
    <property type="entry name" value="HD-domain/PDEase-like"/>
    <property type="match status" value="1"/>
</dbReference>
<keyword evidence="3" id="KW-1185">Reference proteome</keyword>
<dbReference type="Pfam" id="PF13487">
    <property type="entry name" value="HD_5"/>
    <property type="match status" value="1"/>
</dbReference>
<dbReference type="EMBL" id="LT907975">
    <property type="protein sequence ID" value="SOB59003.1"/>
    <property type="molecule type" value="Genomic_DNA"/>
</dbReference>
<keyword evidence="2" id="KW-0378">Hydrolase</keyword>
<protein>
    <submittedName>
        <fullName evidence="2">Metal dependent phosphohydrolase</fullName>
    </submittedName>
</protein>
<sequence>MDTKISAARPVSYFPVSPVMLFPEALGDFSVYLWRGGDFILYTSSGQKFTPSHCRVLHKNDIGEVYIQSSEKVQYEQYIEKHLGRILQDENLPIELRSKIFYEASTLVMQDVFDNKLPSTLRARHFARVSDIVKNSIKFLASDNSLSSVAPFISHDYKTYTHCMHVFICSVAMCHTYEVGENELFECGLGALLHDVGKAKIPRSILNKRGSLTQSEREIIKEHPVHGVSMCSHLPMTQNTINCILFHHEKLDGTGYPAGLKSENIPLPVRIISLADVYDALTSERPYAEAMDPYAALSLMRNSMRDALDMNVFKRFVAVLSGADMI</sequence>
<organism evidence="2 3">
    <name type="scientific">Pseudodesulfovibrio profundus</name>
    <dbReference type="NCBI Taxonomy" id="57320"/>
    <lineage>
        <taxon>Bacteria</taxon>
        <taxon>Pseudomonadati</taxon>
        <taxon>Thermodesulfobacteriota</taxon>
        <taxon>Desulfovibrionia</taxon>
        <taxon>Desulfovibrionales</taxon>
        <taxon>Desulfovibrionaceae</taxon>
    </lineage>
</organism>
<reference evidence="3" key="1">
    <citation type="submission" date="2017-09" db="EMBL/GenBank/DDBJ databases">
        <authorList>
            <person name="Regsiter A."/>
            <person name="William W."/>
        </authorList>
    </citation>
    <scope>NUCLEOTIDE SEQUENCE [LARGE SCALE GENOMIC DNA]</scope>
    <source>
        <strain evidence="3">500-1</strain>
    </source>
</reference>
<dbReference type="Proteomes" id="UP000219215">
    <property type="component" value="Chromosome DPRO"/>
</dbReference>
<accession>A0A2C8F984</accession>
<proteinExistence type="predicted"/>
<dbReference type="GO" id="GO:0016787">
    <property type="term" value="F:hydrolase activity"/>
    <property type="evidence" value="ECO:0007669"/>
    <property type="project" value="UniProtKB-KW"/>
</dbReference>
<gene>
    <name evidence="2" type="ORF">DPRO_2099</name>
</gene>
<dbReference type="InterPro" id="IPR037522">
    <property type="entry name" value="HD_GYP_dom"/>
</dbReference>
<evidence type="ECO:0000259" key="1">
    <source>
        <dbReference type="PROSITE" id="PS51832"/>
    </source>
</evidence>
<dbReference type="RefSeq" id="WP_097011945.1">
    <property type="nucleotide sequence ID" value="NZ_LT907975.1"/>
</dbReference>
<feature type="domain" description="HD-GYP" evidence="1">
    <location>
        <begin position="137"/>
        <end position="326"/>
    </location>
</feature>
<name>A0A2C8F984_9BACT</name>
<dbReference type="InterPro" id="IPR006675">
    <property type="entry name" value="HDIG_dom"/>
</dbReference>
<dbReference type="OrthoDB" id="9776628at2"/>
<dbReference type="NCBIfam" id="TIGR00277">
    <property type="entry name" value="HDIG"/>
    <property type="match status" value="1"/>
</dbReference>
<evidence type="ECO:0000313" key="2">
    <source>
        <dbReference type="EMBL" id="SOB59003.1"/>
    </source>
</evidence>
<dbReference type="PANTHER" id="PTHR43155:SF2">
    <property type="entry name" value="CYCLIC DI-GMP PHOSPHODIESTERASE PA4108"/>
    <property type="match status" value="1"/>
</dbReference>
<dbReference type="CDD" id="cd00077">
    <property type="entry name" value="HDc"/>
    <property type="match status" value="1"/>
</dbReference>
<dbReference type="AlphaFoldDB" id="A0A2C8F984"/>
<dbReference type="PANTHER" id="PTHR43155">
    <property type="entry name" value="CYCLIC DI-GMP PHOSPHODIESTERASE PA4108-RELATED"/>
    <property type="match status" value="1"/>
</dbReference>
<dbReference type="Gene3D" id="1.10.3210.10">
    <property type="entry name" value="Hypothetical protein af1432"/>
    <property type="match status" value="1"/>
</dbReference>